<dbReference type="InterPro" id="IPR025736">
    <property type="entry name" value="PucR_C-HTH_dom"/>
</dbReference>
<comment type="caution">
    <text evidence="5">The sequence shown here is derived from an EMBL/GenBank/DDBJ whole genome shotgun (WGS) entry which is preliminary data.</text>
</comment>
<organism evidence="5 6">
    <name type="scientific">Caproicibacter fermentans</name>
    <dbReference type="NCBI Taxonomy" id="2576756"/>
    <lineage>
        <taxon>Bacteria</taxon>
        <taxon>Bacillati</taxon>
        <taxon>Bacillota</taxon>
        <taxon>Clostridia</taxon>
        <taxon>Eubacteriales</taxon>
        <taxon>Acutalibacteraceae</taxon>
        <taxon>Caproicibacter</taxon>
    </lineage>
</organism>
<accession>A0A6N8HVD1</accession>
<evidence type="ECO:0000259" key="3">
    <source>
        <dbReference type="Pfam" id="PF13556"/>
    </source>
</evidence>
<sequence>MRISHQDAMRIVTEMSGIIDYPVNMMNDRGTIIASTDPKRIGQFHEGASQIVERNLDRMNVENDNEYAGAREGVNFPILFQNTIVGVVGITGKRAEVAKYGEIIKKMTEILLLDSYLKEQKLRDETIRNRFLEEWIFTENAEQDPSFPERGKSIGIDVEKARRVFILSPEGMTDCDETAEGRRLAEQMEKAVRGRLKREQGCLVLRSGDKMFCIASRRTDEQMKRLAAAVQGEAEEEFEIPFFAGIDGSQAGLFSVYAACRQAEKALRAARSRRGSRLRLYDEVTVDIFLNEISDARKKEYIRRIFRGCGDEEVKEWVRLLEVFFRANDSISKAAEELFMHKNTLQYRLKKLVEETGLDARTMPPRSSTLRCCFTASCIRRRAHSETDKGLFLRTENRAGFCRP</sequence>
<dbReference type="Pfam" id="PF13556">
    <property type="entry name" value="HTH_30"/>
    <property type="match status" value="1"/>
</dbReference>
<evidence type="ECO:0000259" key="4">
    <source>
        <dbReference type="Pfam" id="PF17853"/>
    </source>
</evidence>
<dbReference type="InterPro" id="IPR008599">
    <property type="entry name" value="Diacid_rec"/>
</dbReference>
<evidence type="ECO:0000259" key="2">
    <source>
        <dbReference type="Pfam" id="PF05651"/>
    </source>
</evidence>
<dbReference type="Pfam" id="PF05651">
    <property type="entry name" value="Diacid_rec"/>
    <property type="match status" value="1"/>
</dbReference>
<feature type="domain" description="CdaR GGDEF-like" evidence="4">
    <location>
        <begin position="143"/>
        <end position="269"/>
    </location>
</feature>
<dbReference type="Pfam" id="PF17853">
    <property type="entry name" value="GGDEF_2"/>
    <property type="match status" value="1"/>
</dbReference>
<dbReference type="SUPFAM" id="SSF46689">
    <property type="entry name" value="Homeodomain-like"/>
    <property type="match status" value="1"/>
</dbReference>
<dbReference type="PANTHER" id="PTHR33744">
    <property type="entry name" value="CARBOHYDRATE DIACID REGULATOR"/>
    <property type="match status" value="1"/>
</dbReference>
<gene>
    <name evidence="5" type="primary">cdaR</name>
    <name evidence="5" type="ORF">CAFE_02860</name>
</gene>
<dbReference type="AlphaFoldDB" id="A0A6N8HVD1"/>
<feature type="domain" description="PucR C-terminal helix-turn-helix" evidence="3">
    <location>
        <begin position="318"/>
        <end position="363"/>
    </location>
</feature>
<feature type="domain" description="Putative sugar diacid recognition" evidence="2">
    <location>
        <begin position="4"/>
        <end position="135"/>
    </location>
</feature>
<dbReference type="Proteomes" id="UP000469440">
    <property type="component" value="Unassembled WGS sequence"/>
</dbReference>
<dbReference type="InterPro" id="IPR051448">
    <property type="entry name" value="CdaR-like_regulators"/>
</dbReference>
<reference evidence="5 6" key="1">
    <citation type="submission" date="2019-09" db="EMBL/GenBank/DDBJ databases">
        <title>Genome sequence of Clostridium sp. EA1.</title>
        <authorList>
            <person name="Poehlein A."/>
            <person name="Bengelsdorf F.R."/>
            <person name="Daniel R."/>
        </authorList>
    </citation>
    <scope>NUCLEOTIDE SEQUENCE [LARGE SCALE GENOMIC DNA]</scope>
    <source>
        <strain evidence="5 6">EA1</strain>
    </source>
</reference>
<keyword evidence="6" id="KW-1185">Reference proteome</keyword>
<dbReference type="OrthoDB" id="212459at2"/>
<protein>
    <submittedName>
        <fullName evidence="5">Carbohydrate diacid regulator</fullName>
    </submittedName>
</protein>
<dbReference type="Gene3D" id="1.10.10.2840">
    <property type="entry name" value="PucR C-terminal helix-turn-helix domain"/>
    <property type="match status" value="1"/>
</dbReference>
<dbReference type="PANTHER" id="PTHR33744:SF16">
    <property type="entry name" value="CARBOHYDRATE DIACID REGULATOR"/>
    <property type="match status" value="1"/>
</dbReference>
<dbReference type="InterPro" id="IPR041522">
    <property type="entry name" value="CdaR_GGDEF"/>
</dbReference>
<dbReference type="EMBL" id="VWXL01000010">
    <property type="protein sequence ID" value="MVB09628.1"/>
    <property type="molecule type" value="Genomic_DNA"/>
</dbReference>
<comment type="similarity">
    <text evidence="1">Belongs to the CdaR family.</text>
</comment>
<name>A0A6N8HVD1_9FIRM</name>
<proteinExistence type="inferred from homology"/>
<evidence type="ECO:0000313" key="6">
    <source>
        <dbReference type="Proteomes" id="UP000469440"/>
    </source>
</evidence>
<evidence type="ECO:0000313" key="5">
    <source>
        <dbReference type="EMBL" id="MVB09628.1"/>
    </source>
</evidence>
<dbReference type="InterPro" id="IPR009057">
    <property type="entry name" value="Homeodomain-like_sf"/>
</dbReference>
<dbReference type="InterPro" id="IPR042070">
    <property type="entry name" value="PucR_C-HTH_sf"/>
</dbReference>
<dbReference type="RefSeq" id="WP_156989590.1">
    <property type="nucleotide sequence ID" value="NZ_VWXL01000010.1"/>
</dbReference>
<evidence type="ECO:0000256" key="1">
    <source>
        <dbReference type="ARBA" id="ARBA00006754"/>
    </source>
</evidence>